<evidence type="ECO:0000313" key="2">
    <source>
        <dbReference type="Proteomes" id="UP000297245"/>
    </source>
</evidence>
<dbReference type="EMBL" id="ML179822">
    <property type="protein sequence ID" value="THU81305.1"/>
    <property type="molecule type" value="Genomic_DNA"/>
</dbReference>
<sequence>MEDPSEHRIRDSNGNSTQVFLRKDSSIVLGASSVGCPAIFMHSGVYFQYFSPSIRDVVGSMKFESYVRLKIWHYCRCQYGYRFFLPSFHASFSPLIVALVTPTPLNAKNTIELDSKGESALTAGRDHPFSNNDQDVRTRRLTKGLDALQIELRPTDPDDNNDWDDDNFLKTLELGGVAHEPGTIPLKGFDHKRRFFVYKNLMFRVREGVYVCNLPNFPMVTNPTLTLVTLTLRLSKTILPRTVPVSDEGDVVYVMNQTGDRIKVFISNHAGVKMR</sequence>
<dbReference type="AlphaFoldDB" id="A0A4V6T504"/>
<name>A0A4V6T504_DENBC</name>
<protein>
    <submittedName>
        <fullName evidence="1">Uncharacterized protein</fullName>
    </submittedName>
</protein>
<accession>A0A4V6T504</accession>
<dbReference type="Proteomes" id="UP000297245">
    <property type="component" value="Unassembled WGS sequence"/>
</dbReference>
<reference evidence="1 2" key="1">
    <citation type="journal article" date="2019" name="Nat. Ecol. Evol.">
        <title>Megaphylogeny resolves global patterns of mushroom evolution.</title>
        <authorList>
            <person name="Varga T."/>
            <person name="Krizsan K."/>
            <person name="Foldi C."/>
            <person name="Dima B."/>
            <person name="Sanchez-Garcia M."/>
            <person name="Sanchez-Ramirez S."/>
            <person name="Szollosi G.J."/>
            <person name="Szarkandi J.G."/>
            <person name="Papp V."/>
            <person name="Albert L."/>
            <person name="Andreopoulos W."/>
            <person name="Angelini C."/>
            <person name="Antonin V."/>
            <person name="Barry K.W."/>
            <person name="Bougher N.L."/>
            <person name="Buchanan P."/>
            <person name="Buyck B."/>
            <person name="Bense V."/>
            <person name="Catcheside P."/>
            <person name="Chovatia M."/>
            <person name="Cooper J."/>
            <person name="Damon W."/>
            <person name="Desjardin D."/>
            <person name="Finy P."/>
            <person name="Geml J."/>
            <person name="Haridas S."/>
            <person name="Hughes K."/>
            <person name="Justo A."/>
            <person name="Karasinski D."/>
            <person name="Kautmanova I."/>
            <person name="Kiss B."/>
            <person name="Kocsube S."/>
            <person name="Kotiranta H."/>
            <person name="LaButti K.M."/>
            <person name="Lechner B.E."/>
            <person name="Liimatainen K."/>
            <person name="Lipzen A."/>
            <person name="Lukacs Z."/>
            <person name="Mihaltcheva S."/>
            <person name="Morgado L.N."/>
            <person name="Niskanen T."/>
            <person name="Noordeloos M.E."/>
            <person name="Ohm R.A."/>
            <person name="Ortiz-Santana B."/>
            <person name="Ovrebo C."/>
            <person name="Racz N."/>
            <person name="Riley R."/>
            <person name="Savchenko A."/>
            <person name="Shiryaev A."/>
            <person name="Soop K."/>
            <person name="Spirin V."/>
            <person name="Szebenyi C."/>
            <person name="Tomsovsky M."/>
            <person name="Tulloss R.E."/>
            <person name="Uehling J."/>
            <person name="Grigoriev I.V."/>
            <person name="Vagvolgyi C."/>
            <person name="Papp T."/>
            <person name="Martin F.M."/>
            <person name="Miettinen O."/>
            <person name="Hibbett D.S."/>
            <person name="Nagy L.G."/>
        </authorList>
    </citation>
    <scope>NUCLEOTIDE SEQUENCE [LARGE SCALE GENOMIC DNA]</scope>
    <source>
        <strain evidence="1 2">CBS 962.96</strain>
    </source>
</reference>
<keyword evidence="2" id="KW-1185">Reference proteome</keyword>
<organism evidence="1 2">
    <name type="scientific">Dendrothele bispora (strain CBS 962.96)</name>
    <dbReference type="NCBI Taxonomy" id="1314807"/>
    <lineage>
        <taxon>Eukaryota</taxon>
        <taxon>Fungi</taxon>
        <taxon>Dikarya</taxon>
        <taxon>Basidiomycota</taxon>
        <taxon>Agaricomycotina</taxon>
        <taxon>Agaricomycetes</taxon>
        <taxon>Agaricomycetidae</taxon>
        <taxon>Agaricales</taxon>
        <taxon>Agaricales incertae sedis</taxon>
        <taxon>Dendrothele</taxon>
    </lineage>
</organism>
<dbReference type="OrthoDB" id="167809at2759"/>
<evidence type="ECO:0000313" key="1">
    <source>
        <dbReference type="EMBL" id="THU81305.1"/>
    </source>
</evidence>
<gene>
    <name evidence="1" type="ORF">K435DRAFT_844779</name>
</gene>
<proteinExistence type="predicted"/>